<dbReference type="InterPro" id="IPR023186">
    <property type="entry name" value="IUNH"/>
</dbReference>
<dbReference type="Gene3D" id="3.90.245.10">
    <property type="entry name" value="Ribonucleoside hydrolase-like"/>
    <property type="match status" value="1"/>
</dbReference>
<dbReference type="PANTHER" id="PTHR12304:SF4">
    <property type="entry name" value="URIDINE NUCLEOSIDASE"/>
    <property type="match status" value="1"/>
</dbReference>
<dbReference type="Pfam" id="PF01156">
    <property type="entry name" value="IU_nuc_hydro"/>
    <property type="match status" value="1"/>
</dbReference>
<dbReference type="InterPro" id="IPR029063">
    <property type="entry name" value="SAM-dependent_MTases_sf"/>
</dbReference>
<organism evidence="6 7">
    <name type="scientific">Durusdinium trenchii</name>
    <dbReference type="NCBI Taxonomy" id="1381693"/>
    <lineage>
        <taxon>Eukaryota</taxon>
        <taxon>Sar</taxon>
        <taxon>Alveolata</taxon>
        <taxon>Dinophyceae</taxon>
        <taxon>Suessiales</taxon>
        <taxon>Symbiodiniaceae</taxon>
        <taxon>Durusdinium</taxon>
    </lineage>
</organism>
<feature type="signal peptide" evidence="4">
    <location>
        <begin position="1"/>
        <end position="16"/>
    </location>
</feature>
<feature type="chain" id="PRO_5046179347" description="Inosine/uridine-preferring nucleoside hydrolase domain-containing protein" evidence="4">
    <location>
        <begin position="17"/>
        <end position="814"/>
    </location>
</feature>
<evidence type="ECO:0000256" key="3">
    <source>
        <dbReference type="ARBA" id="ARBA00023295"/>
    </source>
</evidence>
<proteinExistence type="inferred from homology"/>
<sequence length="814" mass="90370">MPVASRWLLLCIGAHAQESAAGCRYFHETACAAEPFRSFFQEWRKKTECWLCNNQELVLSAKEVLKDFLYVERPEIPSLGQDLELHGTWKETCLAGFLLALFATTRSQSVQPWRFYDVGLSLINSCAFDEATFYARHGITTAQVAYNFYVLGLPYHLPDPVLHLQAAELSDGMHRQDAPLVIDVGMGLGADSRYYLSQGFRVVAVEANRKAIEVAMTIDWVKPLVLEGRLSFLHHRPAGSPLPAHRVPSTTRPAYVTSTTLWLDAMALWLDADPSGLTWTGLDCDDDLALLCAVALERRGLSGVQITGLSICGGNAPLSHTWPNALQLLQSISSDWKIFKGAGWRRMRPAWASLRLLSSLIVEDDADDAAEALAAAAKGFPPKELSVLMLGPATNLAIAFRRFPWLAQHLKRVVLMGGELTGRRLDLNFMSDRAAAREVISAGVGNLTLVPIQTCAQVSVTAEFLRRLETCPASAARAVLPKMCLGSPRGAAVQRAKRRSADDQWWLQTWLMPSLVNRRVQLALKGWPASSNLDRGFIPWDVVALMATLRPDSFDQWERLHVSFPPCELEPCNGTMSISSSTADGGPVWVPKVLRNETLFLEEMLDMLCSVPMSGPKPTLQWGFLVQAVAAPGQGGRQQTIFAFDERPEQSNAQPWVEELGGKAESVRTVECADLLRVFGQPVYMKIDVESSTIDCLDSLVHAAGSRAIHLPKFISMELEAASLFERFYANLKGLGYLYYKACRQYIYSPAPCEQGRYSREVPGCGSGPFGTAAVDYQEGLRWKAIDRLPSDRQWVEEFERGLDWFDLHAMRPT</sequence>
<comment type="similarity">
    <text evidence="1">Belongs to the IUNH family.</text>
</comment>
<dbReference type="PANTHER" id="PTHR12304">
    <property type="entry name" value="INOSINE-URIDINE PREFERRING NUCLEOSIDE HYDROLASE"/>
    <property type="match status" value="1"/>
</dbReference>
<dbReference type="InterPro" id="IPR036452">
    <property type="entry name" value="Ribo_hydro-like"/>
</dbReference>
<evidence type="ECO:0000313" key="7">
    <source>
        <dbReference type="Proteomes" id="UP001642484"/>
    </source>
</evidence>
<protein>
    <recommendedName>
        <fullName evidence="5">Inosine/uridine-preferring nucleoside hydrolase domain-containing protein</fullName>
    </recommendedName>
</protein>
<keyword evidence="2" id="KW-0378">Hydrolase</keyword>
<dbReference type="EMBL" id="CAXAMN010013002">
    <property type="protein sequence ID" value="CAK9039630.1"/>
    <property type="molecule type" value="Genomic_DNA"/>
</dbReference>
<dbReference type="SUPFAM" id="SSF53335">
    <property type="entry name" value="S-adenosyl-L-methionine-dependent methyltransferases"/>
    <property type="match status" value="1"/>
</dbReference>
<dbReference type="SUPFAM" id="SSF53590">
    <property type="entry name" value="Nucleoside hydrolase"/>
    <property type="match status" value="1"/>
</dbReference>
<keyword evidence="7" id="KW-1185">Reference proteome</keyword>
<name>A0ABP0LKB6_9DINO</name>
<dbReference type="InterPro" id="IPR001910">
    <property type="entry name" value="Inosine/uridine_hydrolase_dom"/>
</dbReference>
<evidence type="ECO:0000256" key="2">
    <source>
        <dbReference type="ARBA" id="ARBA00022801"/>
    </source>
</evidence>
<evidence type="ECO:0000259" key="5">
    <source>
        <dbReference type="Pfam" id="PF01156"/>
    </source>
</evidence>
<reference evidence="6 7" key="1">
    <citation type="submission" date="2024-02" db="EMBL/GenBank/DDBJ databases">
        <authorList>
            <person name="Chen Y."/>
            <person name="Shah S."/>
            <person name="Dougan E. K."/>
            <person name="Thang M."/>
            <person name="Chan C."/>
        </authorList>
    </citation>
    <scope>NUCLEOTIDE SEQUENCE [LARGE SCALE GENOMIC DNA]</scope>
</reference>
<gene>
    <name evidence="6" type="ORF">CCMP2556_LOCUS21455</name>
</gene>
<comment type="caution">
    <text evidence="6">The sequence shown here is derived from an EMBL/GenBank/DDBJ whole genome shotgun (WGS) entry which is preliminary data.</text>
</comment>
<evidence type="ECO:0000256" key="1">
    <source>
        <dbReference type="ARBA" id="ARBA00009176"/>
    </source>
</evidence>
<feature type="domain" description="Inosine/uridine-preferring nucleoside hydrolase" evidence="5">
    <location>
        <begin position="268"/>
        <end position="578"/>
    </location>
</feature>
<keyword evidence="4" id="KW-0732">Signal</keyword>
<dbReference type="Proteomes" id="UP001642484">
    <property type="component" value="Unassembled WGS sequence"/>
</dbReference>
<accession>A0ABP0LKB6</accession>
<evidence type="ECO:0000256" key="4">
    <source>
        <dbReference type="SAM" id="SignalP"/>
    </source>
</evidence>
<keyword evidence="3" id="KW-0326">Glycosidase</keyword>
<evidence type="ECO:0000313" key="6">
    <source>
        <dbReference type="EMBL" id="CAK9039630.1"/>
    </source>
</evidence>